<organism evidence="5 6">
    <name type="scientific">Holothuria leucospilota</name>
    <name type="common">Black long sea cucumber</name>
    <name type="synonym">Mertensiothuria leucospilota</name>
    <dbReference type="NCBI Taxonomy" id="206669"/>
    <lineage>
        <taxon>Eukaryota</taxon>
        <taxon>Metazoa</taxon>
        <taxon>Echinodermata</taxon>
        <taxon>Eleutherozoa</taxon>
        <taxon>Echinozoa</taxon>
        <taxon>Holothuroidea</taxon>
        <taxon>Aspidochirotacea</taxon>
        <taxon>Aspidochirotida</taxon>
        <taxon>Holothuriidae</taxon>
        <taxon>Holothuria</taxon>
    </lineage>
</organism>
<gene>
    <name evidence="5" type="ORF">HOLleu_02408</name>
</gene>
<accession>A0A9Q1CRL0</accession>
<reference evidence="5" key="1">
    <citation type="submission" date="2021-10" db="EMBL/GenBank/DDBJ databases">
        <title>Tropical sea cucumber genome reveals ecological adaptation and Cuvierian tubules defense mechanism.</title>
        <authorList>
            <person name="Chen T."/>
        </authorList>
    </citation>
    <scope>NUCLEOTIDE SEQUENCE</scope>
    <source>
        <strain evidence="5">Nanhai2018</strain>
        <tissue evidence="5">Muscle</tissue>
    </source>
</reference>
<comment type="caution">
    <text evidence="5">The sequence shown here is derived from an EMBL/GenBank/DDBJ whole genome shotgun (WGS) entry which is preliminary data.</text>
</comment>
<evidence type="ECO:0000259" key="4">
    <source>
        <dbReference type="PROSITE" id="PS50237"/>
    </source>
</evidence>
<dbReference type="EMBL" id="JAIZAY010000001">
    <property type="protein sequence ID" value="KAJ8049598.1"/>
    <property type="molecule type" value="Genomic_DNA"/>
</dbReference>
<dbReference type="InterPro" id="IPR035983">
    <property type="entry name" value="Hect_E3_ubiquitin_ligase"/>
</dbReference>
<dbReference type="Pfam" id="PF00632">
    <property type="entry name" value="HECT"/>
    <property type="match status" value="1"/>
</dbReference>
<dbReference type="Gene3D" id="3.90.1750.10">
    <property type="entry name" value="Hect, E3 ligase catalytic domains"/>
    <property type="match status" value="1"/>
</dbReference>
<dbReference type="OrthoDB" id="6141057at2759"/>
<dbReference type="SUPFAM" id="SSF56204">
    <property type="entry name" value="Hect, E3 ligase catalytic domain"/>
    <property type="match status" value="1"/>
</dbReference>
<dbReference type="Gene3D" id="3.30.2410.10">
    <property type="entry name" value="Hect, E3 ligase catalytic domain"/>
    <property type="match status" value="1"/>
</dbReference>
<feature type="region of interest" description="Disordered" evidence="3">
    <location>
        <begin position="1"/>
        <end position="23"/>
    </location>
</feature>
<evidence type="ECO:0000313" key="5">
    <source>
        <dbReference type="EMBL" id="KAJ8049598.1"/>
    </source>
</evidence>
<dbReference type="SMART" id="SM00119">
    <property type="entry name" value="HECTc"/>
    <property type="match status" value="1"/>
</dbReference>
<evidence type="ECO:0000256" key="3">
    <source>
        <dbReference type="SAM" id="MobiDB-lite"/>
    </source>
</evidence>
<evidence type="ECO:0000313" key="6">
    <source>
        <dbReference type="Proteomes" id="UP001152320"/>
    </source>
</evidence>
<sequence>MEDTQSKEGAAEEAEEAKRDEEIEDKAYSFLKQRGVTEDVLRVLKTHKLDSQTIGMVTDDELFGGGTRTLHIDRNAKKAELLQEAKKLYFPNGDSPQGHISEFTFDICDYKKTSFGEDITIADVYEEIKMGCVKFYMNTTPIIEDSNVSKKRNKRKMTSAELDLEAPTSLANTSVPSIPEPDCHEFERRYSPSFYIHDDEDSFENIIAFGPFTGNDSSSNLVETLPVAASSPLDPRPKNGDNDLFMSLERDEQLVHDVRLQDGVETSKHVPVTLHTRTTSLESNISIRLHRVNIQNEMIGLFKNEDIINAKLSVKFVNEAGADADGVSREAYTYFWNSFFTSWADGEHVRVPALCPEYGQEEWKAVGRILAKGYIDQKIFPLQLAPAFTIAIMFGEDSVTPSDLLDSFLLYLSDNDSKVIEKVISGQLSEHDQDVFTEILDREGCHFVPKQDQVRPVVLQMAHKCIIQNSNYTLDARGQVIQSELRTHFPSVRALKDMYESLKPSAKKICDLLNPIPENSEQNQTLRYMHQFVRAQSNDGLADLLQFITGSRVMSIPTIQVDFCQSTGLGRRPIAHTCGPLLELPTTYPSYREFRCEWEAVIKSSHRFDIA</sequence>
<name>A0A9Q1CRL0_HOLLE</name>
<dbReference type="AlphaFoldDB" id="A0A9Q1CRL0"/>
<dbReference type="PROSITE" id="PS50237">
    <property type="entry name" value="HECT"/>
    <property type="match status" value="1"/>
</dbReference>
<evidence type="ECO:0000256" key="1">
    <source>
        <dbReference type="ARBA" id="ARBA00022786"/>
    </source>
</evidence>
<feature type="domain" description="HECT" evidence="4">
    <location>
        <begin position="304"/>
        <end position="340"/>
    </location>
</feature>
<dbReference type="InterPro" id="IPR000569">
    <property type="entry name" value="HECT_dom"/>
</dbReference>
<dbReference type="GO" id="GO:0004842">
    <property type="term" value="F:ubiquitin-protein transferase activity"/>
    <property type="evidence" value="ECO:0007669"/>
    <property type="project" value="InterPro"/>
</dbReference>
<keyword evidence="6" id="KW-1185">Reference proteome</keyword>
<evidence type="ECO:0000256" key="2">
    <source>
        <dbReference type="PROSITE-ProRule" id="PRU00104"/>
    </source>
</evidence>
<keyword evidence="1 2" id="KW-0833">Ubl conjugation pathway</keyword>
<comment type="caution">
    <text evidence="2">Lacks conserved residue(s) required for the propagation of feature annotation.</text>
</comment>
<dbReference type="Proteomes" id="UP001152320">
    <property type="component" value="Chromosome 1"/>
</dbReference>
<protein>
    <submittedName>
        <fullName evidence="5">E3 ubiquitin-protein ligase TOM1</fullName>
    </submittedName>
</protein>
<proteinExistence type="predicted"/>